<dbReference type="RefSeq" id="WP_052666579.1">
    <property type="nucleotide sequence ID" value="NZ_JZSO01000004.1"/>
</dbReference>
<gene>
    <name evidence="1" type="ORF">C0W41_12275</name>
</gene>
<protein>
    <submittedName>
        <fullName evidence="1">Uncharacterized protein</fullName>
    </submittedName>
</protein>
<comment type="caution">
    <text evidence="1">The sequence shown here is derived from an EMBL/GenBank/DDBJ whole genome shotgun (WGS) entry which is preliminary data.</text>
</comment>
<reference evidence="1 2" key="1">
    <citation type="submission" date="2018-01" db="EMBL/GenBank/DDBJ databases">
        <title>Whole genome sequencing of Histamine producing bacteria.</title>
        <authorList>
            <person name="Butler K."/>
        </authorList>
    </citation>
    <scope>NUCLEOTIDE SEQUENCE [LARGE SCALE GENOMIC DNA]</scope>
    <source>
        <strain evidence="1 2">A2-1</strain>
    </source>
</reference>
<evidence type="ECO:0000313" key="2">
    <source>
        <dbReference type="Proteomes" id="UP000241440"/>
    </source>
</evidence>
<organism evidence="1 2">
    <name type="scientific">Photobacterium angustum</name>
    <dbReference type="NCBI Taxonomy" id="661"/>
    <lineage>
        <taxon>Bacteria</taxon>
        <taxon>Pseudomonadati</taxon>
        <taxon>Pseudomonadota</taxon>
        <taxon>Gammaproteobacteria</taxon>
        <taxon>Vibrionales</taxon>
        <taxon>Vibrionaceae</taxon>
        <taxon>Photobacterium</taxon>
    </lineage>
</organism>
<sequence>MKKLEIAVVQLDRAIELFLNEKDYICCITLAGAAEEIFGKYLTHNGKKSFSDDAPYKIRECFDVEDNDSKIRNDHLNFVKNELKHFNVPDREQINVYWEGQAFMMLSRAVINYVNITDEESSLINRFHQWTLNNSERIKETAQQSDIS</sequence>
<accession>A0A855SDP4</accession>
<proteinExistence type="predicted"/>
<dbReference type="Proteomes" id="UP000241440">
    <property type="component" value="Unassembled WGS sequence"/>
</dbReference>
<evidence type="ECO:0000313" key="1">
    <source>
        <dbReference type="EMBL" id="PSX06802.1"/>
    </source>
</evidence>
<dbReference type="AlphaFoldDB" id="A0A855SDP4"/>
<name>A0A855SDP4_PHOAN</name>
<dbReference type="GeneID" id="61229288"/>
<dbReference type="EMBL" id="PYOY01000006">
    <property type="protein sequence ID" value="PSX06802.1"/>
    <property type="molecule type" value="Genomic_DNA"/>
</dbReference>